<evidence type="ECO:0000259" key="9">
    <source>
        <dbReference type="PROSITE" id="PS51384"/>
    </source>
</evidence>
<evidence type="ECO:0000256" key="5">
    <source>
        <dbReference type="ARBA" id="ARBA00022827"/>
    </source>
</evidence>
<dbReference type="Gene3D" id="3.40.50.80">
    <property type="entry name" value="Nucleotide-binding domain of ferredoxin-NADP reductase (FNR) module"/>
    <property type="match status" value="1"/>
</dbReference>
<dbReference type="SUPFAM" id="SSF63380">
    <property type="entry name" value="Riboflavin synthase domain-like"/>
    <property type="match status" value="1"/>
</dbReference>
<dbReference type="InterPro" id="IPR017927">
    <property type="entry name" value="FAD-bd_FR_type"/>
</dbReference>
<dbReference type="EMBL" id="PCXU01000036">
    <property type="protein sequence ID" value="PIR43157.1"/>
    <property type="molecule type" value="Genomic_DNA"/>
</dbReference>
<dbReference type="AlphaFoldDB" id="A0A2H0R9L0"/>
<dbReference type="Gene3D" id="2.40.30.10">
    <property type="entry name" value="Translation factors"/>
    <property type="match status" value="1"/>
</dbReference>
<keyword evidence="2" id="KW-0285">Flavoprotein</keyword>
<dbReference type="GO" id="GO:0016491">
    <property type="term" value="F:oxidoreductase activity"/>
    <property type="evidence" value="ECO:0007669"/>
    <property type="project" value="UniProtKB-KW"/>
</dbReference>
<evidence type="ECO:0000256" key="1">
    <source>
        <dbReference type="ARBA" id="ARBA00001974"/>
    </source>
</evidence>
<keyword evidence="4" id="KW-0479">Metal-binding</keyword>
<evidence type="ECO:0000313" key="10">
    <source>
        <dbReference type="EMBL" id="PIR43157.1"/>
    </source>
</evidence>
<organism evidence="10 11">
    <name type="scientific">candidate division WWE3 bacterium CG10_big_fil_rev_8_21_14_0_10_32_10</name>
    <dbReference type="NCBI Taxonomy" id="1975090"/>
    <lineage>
        <taxon>Bacteria</taxon>
        <taxon>Katanobacteria</taxon>
    </lineage>
</organism>
<dbReference type="PRINTS" id="PR00410">
    <property type="entry name" value="PHEHYDRXLASE"/>
</dbReference>
<evidence type="ECO:0000256" key="7">
    <source>
        <dbReference type="ARBA" id="ARBA00023004"/>
    </source>
</evidence>
<keyword evidence="7" id="KW-0408">Iron</keyword>
<keyword evidence="5" id="KW-0274">FAD</keyword>
<dbReference type="GO" id="GO:0051537">
    <property type="term" value="F:2 iron, 2 sulfur cluster binding"/>
    <property type="evidence" value="ECO:0007669"/>
    <property type="project" value="UniProtKB-KW"/>
</dbReference>
<dbReference type="Pfam" id="PF00970">
    <property type="entry name" value="FAD_binding_6"/>
    <property type="match status" value="1"/>
</dbReference>
<reference evidence="10 11" key="1">
    <citation type="submission" date="2017-09" db="EMBL/GenBank/DDBJ databases">
        <title>Depth-based differentiation of microbial function through sediment-hosted aquifers and enrichment of novel symbionts in the deep terrestrial subsurface.</title>
        <authorList>
            <person name="Probst A.J."/>
            <person name="Ladd B."/>
            <person name="Jarett J.K."/>
            <person name="Geller-Mcgrath D.E."/>
            <person name="Sieber C.M."/>
            <person name="Emerson J.B."/>
            <person name="Anantharaman K."/>
            <person name="Thomas B.C."/>
            <person name="Malmstrom R."/>
            <person name="Stieglmeier M."/>
            <person name="Klingl A."/>
            <person name="Woyke T."/>
            <person name="Ryan C.M."/>
            <person name="Banfield J.F."/>
        </authorList>
    </citation>
    <scope>NUCLEOTIDE SEQUENCE [LARGE SCALE GENOMIC DNA]</scope>
    <source>
        <strain evidence="10">CG10_big_fil_rev_8_21_14_0_10_32_10</strain>
    </source>
</reference>
<feature type="domain" description="FAD-binding FR-type" evidence="9">
    <location>
        <begin position="2"/>
        <end position="98"/>
    </location>
</feature>
<keyword evidence="6" id="KW-0560">Oxidoreductase</keyword>
<evidence type="ECO:0000256" key="8">
    <source>
        <dbReference type="ARBA" id="ARBA00023014"/>
    </source>
</evidence>
<accession>A0A2H0R9L0</accession>
<dbReference type="CDD" id="cd00322">
    <property type="entry name" value="FNR_like"/>
    <property type="match status" value="1"/>
</dbReference>
<name>A0A2H0R9L0_UNCKA</name>
<evidence type="ECO:0000256" key="6">
    <source>
        <dbReference type="ARBA" id="ARBA00023002"/>
    </source>
</evidence>
<gene>
    <name evidence="10" type="ORF">COV24_04295</name>
</gene>
<proteinExistence type="predicted"/>
<protein>
    <recommendedName>
        <fullName evidence="9">FAD-binding FR-type domain-containing protein</fullName>
    </recommendedName>
</protein>
<evidence type="ECO:0000256" key="4">
    <source>
        <dbReference type="ARBA" id="ARBA00022723"/>
    </source>
</evidence>
<evidence type="ECO:0000313" key="11">
    <source>
        <dbReference type="Proteomes" id="UP000230214"/>
    </source>
</evidence>
<dbReference type="InterPro" id="IPR039261">
    <property type="entry name" value="FNR_nucleotide-bd"/>
</dbReference>
<dbReference type="InterPro" id="IPR008333">
    <property type="entry name" value="Cbr1-like_FAD-bd_dom"/>
</dbReference>
<keyword evidence="3" id="KW-0001">2Fe-2S</keyword>
<dbReference type="Proteomes" id="UP000230214">
    <property type="component" value="Unassembled WGS sequence"/>
</dbReference>
<dbReference type="PANTHER" id="PTHR47354:SF6">
    <property type="entry name" value="NADH OXIDOREDUCTASE HCR"/>
    <property type="match status" value="1"/>
</dbReference>
<dbReference type="PROSITE" id="PS51384">
    <property type="entry name" value="FAD_FR"/>
    <property type="match status" value="1"/>
</dbReference>
<evidence type="ECO:0000256" key="3">
    <source>
        <dbReference type="ARBA" id="ARBA00022714"/>
    </source>
</evidence>
<keyword evidence="8" id="KW-0411">Iron-sulfur</keyword>
<dbReference type="Pfam" id="PF00175">
    <property type="entry name" value="NAD_binding_1"/>
    <property type="match status" value="1"/>
</dbReference>
<dbReference type="SUPFAM" id="SSF52343">
    <property type="entry name" value="Ferredoxin reductase-like, C-terminal NADP-linked domain"/>
    <property type="match status" value="1"/>
</dbReference>
<comment type="cofactor">
    <cofactor evidence="1">
        <name>FAD</name>
        <dbReference type="ChEBI" id="CHEBI:57692"/>
    </cofactor>
</comment>
<sequence length="223" mass="25782">MASIYNSFFVKKIKISDTTHLFYFTKPKDFEFDPGQYVSIEVIEHIKRSYSISSSPFEKYLECVVDISPMGVGTQYLLNLKKGDLVPFFGPLGFMILPKDLNQVPSLNLVCSGSGIGPFKSFCNYLRNIKYKGIVNLIYSEKYSKDFVKIEKIPNINIYKTVTREISENYLNGRVIKFLDKLDYNKKSLFYICGNMDMLMEVFVLLQQKGVDSDRIIKESFYS</sequence>
<evidence type="ECO:0000256" key="2">
    <source>
        <dbReference type="ARBA" id="ARBA00022630"/>
    </source>
</evidence>
<comment type="caution">
    <text evidence="10">The sequence shown here is derived from an EMBL/GenBank/DDBJ whole genome shotgun (WGS) entry which is preliminary data.</text>
</comment>
<dbReference type="GO" id="GO:0046872">
    <property type="term" value="F:metal ion binding"/>
    <property type="evidence" value="ECO:0007669"/>
    <property type="project" value="UniProtKB-KW"/>
</dbReference>
<dbReference type="InterPro" id="IPR050415">
    <property type="entry name" value="MRET"/>
</dbReference>
<dbReference type="InterPro" id="IPR001433">
    <property type="entry name" value="OxRdtase_FAD/NAD-bd"/>
</dbReference>
<dbReference type="PANTHER" id="PTHR47354">
    <property type="entry name" value="NADH OXIDOREDUCTASE HCR"/>
    <property type="match status" value="1"/>
</dbReference>
<dbReference type="InterPro" id="IPR017938">
    <property type="entry name" value="Riboflavin_synthase-like_b-brl"/>
</dbReference>